<dbReference type="EnsemblMetazoa" id="G12808.4">
    <property type="protein sequence ID" value="G12808.4:cds"/>
    <property type="gene ID" value="G12808"/>
</dbReference>
<feature type="compositionally biased region" description="Acidic residues" evidence="1">
    <location>
        <begin position="101"/>
        <end position="119"/>
    </location>
</feature>
<dbReference type="Pfam" id="PF22883">
    <property type="entry name" value="Consortin_N"/>
    <property type="match status" value="1"/>
</dbReference>
<evidence type="ECO:0000256" key="1">
    <source>
        <dbReference type="SAM" id="MobiDB-lite"/>
    </source>
</evidence>
<dbReference type="PANTHER" id="PTHR28581">
    <property type="entry name" value="CONSORTIN"/>
    <property type="match status" value="1"/>
</dbReference>
<dbReference type="OMA" id="MYYENAL"/>
<dbReference type="PANTHER" id="PTHR28581:SF2">
    <property type="entry name" value="NUTRITIONALLY-REGULATED ADIPOSE AND CARDIAC ENRICHED PROTEIN HOMOLOG ISOFORM X1"/>
    <property type="match status" value="1"/>
</dbReference>
<evidence type="ECO:0000259" key="3">
    <source>
        <dbReference type="Pfam" id="PF22883"/>
    </source>
</evidence>
<keyword evidence="5" id="KW-1185">Reference proteome</keyword>
<feature type="compositionally biased region" description="Polar residues" evidence="1">
    <location>
        <begin position="43"/>
        <end position="59"/>
    </location>
</feature>
<feature type="compositionally biased region" description="Basic and acidic residues" evidence="1">
    <location>
        <begin position="1"/>
        <end position="40"/>
    </location>
</feature>
<name>A0A8W8I805_MAGGI</name>
<evidence type="ECO:0000313" key="5">
    <source>
        <dbReference type="Proteomes" id="UP000005408"/>
    </source>
</evidence>
<dbReference type="SUPFAM" id="SSF48452">
    <property type="entry name" value="TPR-like"/>
    <property type="match status" value="1"/>
</dbReference>
<reference evidence="4" key="1">
    <citation type="submission" date="2022-08" db="UniProtKB">
        <authorList>
            <consortium name="EnsemblMetazoa"/>
        </authorList>
    </citation>
    <scope>IDENTIFICATION</scope>
    <source>
        <strain evidence="4">05x7-T-G4-1.051#20</strain>
    </source>
</reference>
<dbReference type="InterPro" id="IPR042318">
    <property type="entry name" value="Consortin"/>
</dbReference>
<dbReference type="GO" id="GO:0005802">
    <property type="term" value="C:trans-Golgi network"/>
    <property type="evidence" value="ECO:0007669"/>
    <property type="project" value="InterPro"/>
</dbReference>
<dbReference type="GO" id="GO:0071253">
    <property type="term" value="F:connexin binding"/>
    <property type="evidence" value="ECO:0007669"/>
    <property type="project" value="InterPro"/>
</dbReference>
<proteinExistence type="predicted"/>
<dbReference type="InterPro" id="IPR054132">
    <property type="entry name" value="Consortin_N"/>
</dbReference>
<accession>A0A8W8I805</accession>
<keyword evidence="2" id="KW-1133">Transmembrane helix</keyword>
<keyword evidence="2" id="KW-0812">Transmembrane</keyword>
<dbReference type="GO" id="GO:0005886">
    <property type="term" value="C:plasma membrane"/>
    <property type="evidence" value="ECO:0007669"/>
    <property type="project" value="TreeGrafter"/>
</dbReference>
<feature type="region of interest" description="Disordered" evidence="1">
    <location>
        <begin position="1"/>
        <end position="119"/>
    </location>
</feature>
<dbReference type="AlphaFoldDB" id="A0A8W8I805"/>
<dbReference type="Gene3D" id="1.25.40.10">
    <property type="entry name" value="Tetratricopeptide repeat domain"/>
    <property type="match status" value="2"/>
</dbReference>
<organism evidence="4 5">
    <name type="scientific">Magallana gigas</name>
    <name type="common">Pacific oyster</name>
    <name type="synonym">Crassostrea gigas</name>
    <dbReference type="NCBI Taxonomy" id="29159"/>
    <lineage>
        <taxon>Eukaryota</taxon>
        <taxon>Metazoa</taxon>
        <taxon>Spiralia</taxon>
        <taxon>Lophotrochozoa</taxon>
        <taxon>Mollusca</taxon>
        <taxon>Bivalvia</taxon>
        <taxon>Autobranchia</taxon>
        <taxon>Pteriomorphia</taxon>
        <taxon>Ostreida</taxon>
        <taxon>Ostreoidea</taxon>
        <taxon>Ostreidae</taxon>
        <taxon>Magallana</taxon>
    </lineage>
</organism>
<dbReference type="GO" id="GO:0030133">
    <property type="term" value="C:transport vesicle"/>
    <property type="evidence" value="ECO:0007669"/>
    <property type="project" value="TreeGrafter"/>
</dbReference>
<protein>
    <recommendedName>
        <fullName evidence="3">Consortin N-terminal domain-containing protein</fullName>
    </recommendedName>
</protein>
<feature type="domain" description="Consortin N-terminal" evidence="3">
    <location>
        <begin position="163"/>
        <end position="213"/>
    </location>
</feature>
<evidence type="ECO:0000313" key="4">
    <source>
        <dbReference type="EnsemblMetazoa" id="G12808.5:cds"/>
    </source>
</evidence>
<evidence type="ECO:0000256" key="2">
    <source>
        <dbReference type="SAM" id="Phobius"/>
    </source>
</evidence>
<dbReference type="EnsemblMetazoa" id="G12808.5">
    <property type="protein sequence ID" value="G12808.5:cds"/>
    <property type="gene ID" value="G12808"/>
</dbReference>
<dbReference type="GO" id="GO:0042998">
    <property type="term" value="P:positive regulation of Golgi to plasma membrane protein transport"/>
    <property type="evidence" value="ECO:0007669"/>
    <property type="project" value="TreeGrafter"/>
</dbReference>
<feature type="compositionally biased region" description="Acidic residues" evidence="1">
    <location>
        <begin position="62"/>
        <end position="71"/>
    </location>
</feature>
<dbReference type="Proteomes" id="UP000005408">
    <property type="component" value="Unassembled WGS sequence"/>
</dbReference>
<feature type="region of interest" description="Disordered" evidence="1">
    <location>
        <begin position="298"/>
        <end position="333"/>
    </location>
</feature>
<keyword evidence="2" id="KW-0472">Membrane</keyword>
<dbReference type="EnsemblMetazoa" id="G12808.1">
    <property type="protein sequence ID" value="G12808.1:cds"/>
    <property type="gene ID" value="G12808"/>
</dbReference>
<dbReference type="OrthoDB" id="9946233at2759"/>
<dbReference type="InterPro" id="IPR011990">
    <property type="entry name" value="TPR-like_helical_dom_sf"/>
</dbReference>
<sequence length="419" mass="47871">MEKGKATGSESKSEATEMTQNKEDKDETTEDPTKKNDDKLAPNQDTKTQEVNIDGTPSMSEPCEEVSDSSNEDNKKLLNPQRLPGDGEHQLGEGPQKTAQEEEEVIEEDDDEGIDVSDGIDLDGDGRIKLFERGLENEKKGKLKSALKCYMACLRGLKPHTNFPLLPQCLRNVADIFYRQEQYEKAIHFIQAEKIYYESALIDTTDIQMKLEEAQKDQTLPSDVTEDTIRADEFEELAKICLDKKQPQLALEYAGKATKIRQSILGDNHPVTISSLDFFTKVYAEAGADQYQDSMKRFENQGAGDPSDQDVETMIPQSSEREPQSILRRRKPGERDAEKRVRFDDSVKKSEDEEQCAKIFLWILFAICGVILLILGVYLYCHISSGSSCQSYKHQIKHVWDRIKYYYYHYTQSKLRKFV</sequence>
<feature type="transmembrane region" description="Helical" evidence="2">
    <location>
        <begin position="359"/>
        <end position="381"/>
    </location>
</feature>